<dbReference type="RefSeq" id="WP_376884968.1">
    <property type="nucleotide sequence ID" value="NZ_JBHUHR010000021.1"/>
</dbReference>
<dbReference type="Gene3D" id="2.60.120.10">
    <property type="entry name" value="Jelly Rolls"/>
    <property type="match status" value="1"/>
</dbReference>
<dbReference type="InterPro" id="IPR014710">
    <property type="entry name" value="RmlC-like_jellyroll"/>
</dbReference>
<evidence type="ECO:0000313" key="1">
    <source>
        <dbReference type="EMBL" id="MFD2034632.1"/>
    </source>
</evidence>
<dbReference type="EMBL" id="JBHUHR010000021">
    <property type="protein sequence ID" value="MFD2034632.1"/>
    <property type="molecule type" value="Genomic_DNA"/>
</dbReference>
<organism evidence="1 2">
    <name type="scientific">Belliella marina</name>
    <dbReference type="NCBI Taxonomy" id="1644146"/>
    <lineage>
        <taxon>Bacteria</taxon>
        <taxon>Pseudomonadati</taxon>
        <taxon>Bacteroidota</taxon>
        <taxon>Cytophagia</taxon>
        <taxon>Cytophagales</taxon>
        <taxon>Cyclobacteriaceae</taxon>
        <taxon>Belliella</taxon>
    </lineage>
</organism>
<dbReference type="InterPro" id="IPR018490">
    <property type="entry name" value="cNMP-bd_dom_sf"/>
</dbReference>
<sequence>MKTQIEKIDQFIKSLDYEIQLALDSVSTDCNFKKGDIIVREGQVCKFSYHFIDGVGRKFYLDDTKEITTEFYFPDDLAVVFDSYVFQSPSKEYIECLSDVTLSITHFDKFNKLKEKYPKLVEFDLLMTEIYASWLEQRMFEFRTLDATQRYHKLLKSYPHFVKHISLTHIASYLGISLETLSRIRAKQTYLT</sequence>
<reference evidence="2" key="1">
    <citation type="journal article" date="2019" name="Int. J. Syst. Evol. Microbiol.">
        <title>The Global Catalogue of Microorganisms (GCM) 10K type strain sequencing project: providing services to taxonomists for standard genome sequencing and annotation.</title>
        <authorList>
            <consortium name="The Broad Institute Genomics Platform"/>
            <consortium name="The Broad Institute Genome Sequencing Center for Infectious Disease"/>
            <person name="Wu L."/>
            <person name="Ma J."/>
        </authorList>
    </citation>
    <scope>NUCLEOTIDE SEQUENCE [LARGE SCALE GENOMIC DNA]</scope>
    <source>
        <strain evidence="2">CGMCC 1.15180</strain>
    </source>
</reference>
<dbReference type="SUPFAM" id="SSF51206">
    <property type="entry name" value="cAMP-binding domain-like"/>
    <property type="match status" value="1"/>
</dbReference>
<proteinExistence type="predicted"/>
<name>A0ABW4VMC9_9BACT</name>
<evidence type="ECO:0000313" key="2">
    <source>
        <dbReference type="Proteomes" id="UP001597361"/>
    </source>
</evidence>
<comment type="caution">
    <text evidence="1">The sequence shown here is derived from an EMBL/GenBank/DDBJ whole genome shotgun (WGS) entry which is preliminary data.</text>
</comment>
<gene>
    <name evidence="1" type="ORF">ACFSKL_07530</name>
</gene>
<keyword evidence="2" id="KW-1185">Reference proteome</keyword>
<dbReference type="Proteomes" id="UP001597361">
    <property type="component" value="Unassembled WGS sequence"/>
</dbReference>
<accession>A0ABW4VMC9</accession>
<protein>
    <submittedName>
        <fullName evidence="1">Crp/Fnr family transcriptional regulator</fullName>
    </submittedName>
</protein>